<dbReference type="AlphaFoldDB" id="A0A2G8S425"/>
<proteinExistence type="predicted"/>
<dbReference type="Proteomes" id="UP000230002">
    <property type="component" value="Unassembled WGS sequence"/>
</dbReference>
<evidence type="ECO:0000313" key="4">
    <source>
        <dbReference type="Proteomes" id="UP000230002"/>
    </source>
</evidence>
<keyword evidence="2" id="KW-0472">Membrane</keyword>
<comment type="caution">
    <text evidence="3">The sequence shown here is derived from an EMBL/GenBank/DDBJ whole genome shotgun (WGS) entry which is preliminary data.</text>
</comment>
<sequence length="210" mass="22503">MTTRPSITSPPPPSPAAHQLNTGTIVAITLSALAVVLASTLALCFLSCRRGRRLRSRTSKRASVGSSNSQQHLEPHTYRGRWSRRLSSVWTGFGSVSVIPGIDPPGDVWRHSDQLSFRLADSEKTEPDASPRPSLAPTEARSLVRDVSVHSLHEGIARVQATSPSSELLALAGIDYIAAGPVRNKGSEWRRSIASRVTASSGGFQSVEAM</sequence>
<keyword evidence="2" id="KW-0812">Transmembrane</keyword>
<evidence type="ECO:0000256" key="2">
    <source>
        <dbReference type="SAM" id="Phobius"/>
    </source>
</evidence>
<evidence type="ECO:0000313" key="3">
    <source>
        <dbReference type="EMBL" id="PIL28526.1"/>
    </source>
</evidence>
<reference evidence="3 4" key="1">
    <citation type="journal article" date="2015" name="Sci. Rep.">
        <title>Chromosome-level genome map provides insights into diverse defense mechanisms in the medicinal fungus Ganoderma sinense.</title>
        <authorList>
            <person name="Zhu Y."/>
            <person name="Xu J."/>
            <person name="Sun C."/>
            <person name="Zhou S."/>
            <person name="Xu H."/>
            <person name="Nelson D.R."/>
            <person name="Qian J."/>
            <person name="Song J."/>
            <person name="Luo H."/>
            <person name="Xiang L."/>
            <person name="Li Y."/>
            <person name="Xu Z."/>
            <person name="Ji A."/>
            <person name="Wang L."/>
            <person name="Lu S."/>
            <person name="Hayward A."/>
            <person name="Sun W."/>
            <person name="Li X."/>
            <person name="Schwartz D.C."/>
            <person name="Wang Y."/>
            <person name="Chen S."/>
        </authorList>
    </citation>
    <scope>NUCLEOTIDE SEQUENCE [LARGE SCALE GENOMIC DNA]</scope>
    <source>
        <strain evidence="3 4">ZZ0214-1</strain>
    </source>
</reference>
<feature type="region of interest" description="Disordered" evidence="1">
    <location>
        <begin position="56"/>
        <end position="78"/>
    </location>
</feature>
<feature type="region of interest" description="Disordered" evidence="1">
    <location>
        <begin position="121"/>
        <end position="140"/>
    </location>
</feature>
<gene>
    <name evidence="3" type="ORF">GSI_08564</name>
</gene>
<dbReference type="EMBL" id="AYKW01000023">
    <property type="protein sequence ID" value="PIL28526.1"/>
    <property type="molecule type" value="Genomic_DNA"/>
</dbReference>
<feature type="transmembrane region" description="Helical" evidence="2">
    <location>
        <begin position="20"/>
        <end position="46"/>
    </location>
</feature>
<organism evidence="3 4">
    <name type="scientific">Ganoderma sinense ZZ0214-1</name>
    <dbReference type="NCBI Taxonomy" id="1077348"/>
    <lineage>
        <taxon>Eukaryota</taxon>
        <taxon>Fungi</taxon>
        <taxon>Dikarya</taxon>
        <taxon>Basidiomycota</taxon>
        <taxon>Agaricomycotina</taxon>
        <taxon>Agaricomycetes</taxon>
        <taxon>Polyporales</taxon>
        <taxon>Polyporaceae</taxon>
        <taxon>Ganoderma</taxon>
    </lineage>
</organism>
<accession>A0A2G8S425</accession>
<keyword evidence="2" id="KW-1133">Transmembrane helix</keyword>
<keyword evidence="4" id="KW-1185">Reference proteome</keyword>
<protein>
    <submittedName>
        <fullName evidence="3">Uncharacterized protein</fullName>
    </submittedName>
</protein>
<name>A0A2G8S425_9APHY</name>
<evidence type="ECO:0000256" key="1">
    <source>
        <dbReference type="SAM" id="MobiDB-lite"/>
    </source>
</evidence>
<dbReference type="OrthoDB" id="2766707at2759"/>